<dbReference type="AlphaFoldDB" id="A0A818YCQ4"/>
<gene>
    <name evidence="1" type="ORF">IZO911_LOCUS40234</name>
    <name evidence="2" type="ORF">KXQ929_LOCUS14093</name>
</gene>
<evidence type="ECO:0000313" key="3">
    <source>
        <dbReference type="Proteomes" id="UP000663868"/>
    </source>
</evidence>
<protein>
    <submittedName>
        <fullName evidence="2">Uncharacterized protein</fullName>
    </submittedName>
</protein>
<evidence type="ECO:0000313" key="2">
    <source>
        <dbReference type="EMBL" id="CAF3748464.1"/>
    </source>
</evidence>
<comment type="caution">
    <text evidence="2">The sequence shown here is derived from an EMBL/GenBank/DDBJ whole genome shotgun (WGS) entry which is preliminary data.</text>
</comment>
<dbReference type="Proteomes" id="UP000663860">
    <property type="component" value="Unassembled WGS sequence"/>
</dbReference>
<name>A0A818YCQ4_9BILA</name>
<organism evidence="2 3">
    <name type="scientific">Adineta steineri</name>
    <dbReference type="NCBI Taxonomy" id="433720"/>
    <lineage>
        <taxon>Eukaryota</taxon>
        <taxon>Metazoa</taxon>
        <taxon>Spiralia</taxon>
        <taxon>Gnathifera</taxon>
        <taxon>Rotifera</taxon>
        <taxon>Eurotatoria</taxon>
        <taxon>Bdelloidea</taxon>
        <taxon>Adinetida</taxon>
        <taxon>Adinetidae</taxon>
        <taxon>Adineta</taxon>
    </lineage>
</organism>
<dbReference type="Proteomes" id="UP000663868">
    <property type="component" value="Unassembled WGS sequence"/>
</dbReference>
<dbReference type="EMBL" id="CAJNOE010001336">
    <property type="protein sequence ID" value="CAF1413789.1"/>
    <property type="molecule type" value="Genomic_DNA"/>
</dbReference>
<reference evidence="2" key="1">
    <citation type="submission" date="2021-02" db="EMBL/GenBank/DDBJ databases">
        <authorList>
            <person name="Nowell W R."/>
        </authorList>
    </citation>
    <scope>NUCLEOTIDE SEQUENCE</scope>
</reference>
<sequence length="67" mass="7832">MSADLKELEKKVMDMDVEQARPIVQAEYPEYKILQESLSKGYHEIFYSDTLRLVLDDDNKVKQIILG</sequence>
<proteinExistence type="predicted"/>
<evidence type="ECO:0000313" key="1">
    <source>
        <dbReference type="EMBL" id="CAF1413789.1"/>
    </source>
</evidence>
<accession>A0A818YCQ4</accession>
<dbReference type="EMBL" id="CAJOBB010000772">
    <property type="protein sequence ID" value="CAF3748464.1"/>
    <property type="molecule type" value="Genomic_DNA"/>
</dbReference>